<evidence type="ECO:0000256" key="5">
    <source>
        <dbReference type="ARBA" id="ARBA00023163"/>
    </source>
</evidence>
<organism evidence="7 8">
    <name type="scientific">Nyssa sinensis</name>
    <dbReference type="NCBI Taxonomy" id="561372"/>
    <lineage>
        <taxon>Eukaryota</taxon>
        <taxon>Viridiplantae</taxon>
        <taxon>Streptophyta</taxon>
        <taxon>Embryophyta</taxon>
        <taxon>Tracheophyta</taxon>
        <taxon>Spermatophyta</taxon>
        <taxon>Magnoliopsida</taxon>
        <taxon>eudicotyledons</taxon>
        <taxon>Gunneridae</taxon>
        <taxon>Pentapetalae</taxon>
        <taxon>asterids</taxon>
        <taxon>Cornales</taxon>
        <taxon>Nyssaceae</taxon>
        <taxon>Nyssa</taxon>
    </lineage>
</organism>
<dbReference type="InterPro" id="IPR022042">
    <property type="entry name" value="snRNA-activating_su3"/>
</dbReference>
<dbReference type="OrthoDB" id="46583at2759"/>
<dbReference type="AlphaFoldDB" id="A0A5J5ASK6"/>
<reference evidence="7 8" key="1">
    <citation type="submission" date="2019-09" db="EMBL/GenBank/DDBJ databases">
        <title>A chromosome-level genome assembly of the Chinese tupelo Nyssa sinensis.</title>
        <authorList>
            <person name="Yang X."/>
            <person name="Kang M."/>
            <person name="Yang Y."/>
            <person name="Xiong H."/>
            <person name="Wang M."/>
            <person name="Zhang Z."/>
            <person name="Wang Z."/>
            <person name="Wu H."/>
            <person name="Ma T."/>
            <person name="Liu J."/>
            <person name="Xi Z."/>
        </authorList>
    </citation>
    <scope>NUCLEOTIDE SEQUENCE [LARGE SCALE GENOMIC DNA]</scope>
    <source>
        <strain evidence="7">J267</strain>
        <tissue evidence="7">Leaf</tissue>
    </source>
</reference>
<keyword evidence="6" id="KW-0539">Nucleus</keyword>
<evidence type="ECO:0000313" key="7">
    <source>
        <dbReference type="EMBL" id="KAA8532377.1"/>
    </source>
</evidence>
<dbReference type="EMBL" id="CM018042">
    <property type="protein sequence ID" value="KAA8532377.1"/>
    <property type="molecule type" value="Genomic_DNA"/>
</dbReference>
<dbReference type="GO" id="GO:0000978">
    <property type="term" value="F:RNA polymerase II cis-regulatory region sequence-specific DNA binding"/>
    <property type="evidence" value="ECO:0007669"/>
    <property type="project" value="TreeGrafter"/>
</dbReference>
<dbReference type="GO" id="GO:0019185">
    <property type="term" value="C:snRNA-activating protein complex"/>
    <property type="evidence" value="ECO:0007669"/>
    <property type="project" value="TreeGrafter"/>
</dbReference>
<dbReference type="GO" id="GO:0042796">
    <property type="term" value="P:snRNA transcription by RNA polymerase III"/>
    <property type="evidence" value="ECO:0007669"/>
    <property type="project" value="TreeGrafter"/>
</dbReference>
<evidence type="ECO:0000256" key="4">
    <source>
        <dbReference type="ARBA" id="ARBA00023125"/>
    </source>
</evidence>
<keyword evidence="4" id="KW-0238">DNA-binding</keyword>
<proteinExistence type="inferred from homology"/>
<dbReference type="Proteomes" id="UP000325577">
    <property type="component" value="Linkage Group LG19"/>
</dbReference>
<dbReference type="GO" id="GO:0042795">
    <property type="term" value="P:snRNA transcription by RNA polymerase II"/>
    <property type="evidence" value="ECO:0007669"/>
    <property type="project" value="TreeGrafter"/>
</dbReference>
<dbReference type="GO" id="GO:0003681">
    <property type="term" value="F:bent DNA binding"/>
    <property type="evidence" value="ECO:0007669"/>
    <property type="project" value="TreeGrafter"/>
</dbReference>
<dbReference type="GO" id="GO:0005634">
    <property type="term" value="C:nucleus"/>
    <property type="evidence" value="ECO:0007669"/>
    <property type="project" value="UniProtKB-SubCell"/>
</dbReference>
<name>A0A5J5ASK6_9ASTE</name>
<comment type="subcellular location">
    <subcellularLocation>
        <location evidence="1">Nucleus</location>
    </subcellularLocation>
</comment>
<evidence type="ECO:0000313" key="8">
    <source>
        <dbReference type="Proteomes" id="UP000325577"/>
    </source>
</evidence>
<keyword evidence="5" id="KW-0804">Transcription</keyword>
<dbReference type="PANTHER" id="PTHR13421:SF16">
    <property type="entry name" value="SNRNA-ACTIVATING PROTEIN COMPLEX SUBUNIT 3"/>
    <property type="match status" value="1"/>
</dbReference>
<dbReference type="PANTHER" id="PTHR13421">
    <property type="entry name" value="SNRNA-ACTIVATING PROTEIN COMPLEX SUBUNIT 3"/>
    <property type="match status" value="1"/>
</dbReference>
<keyword evidence="3" id="KW-0805">Transcription regulation</keyword>
<dbReference type="GO" id="GO:0001046">
    <property type="term" value="F:core promoter sequence-specific DNA binding"/>
    <property type="evidence" value="ECO:0007669"/>
    <property type="project" value="TreeGrafter"/>
</dbReference>
<evidence type="ECO:0000256" key="2">
    <source>
        <dbReference type="ARBA" id="ARBA00010410"/>
    </source>
</evidence>
<evidence type="ECO:0000256" key="6">
    <source>
        <dbReference type="ARBA" id="ARBA00023242"/>
    </source>
</evidence>
<evidence type="ECO:0000256" key="3">
    <source>
        <dbReference type="ARBA" id="ARBA00023015"/>
    </source>
</evidence>
<accession>A0A5J5ASK6</accession>
<sequence>MIESCAQDEDSTYFSIPHGGPIYVPDMGPLTKVSEFEVSLLQELESLRAEIGSHATCEDDISVDKLKIITKEELVNKAFEEAFKDGEGTANSSQISEEHSFIFLFKQ</sequence>
<gene>
    <name evidence="7" type="ORF">F0562_032368</name>
</gene>
<evidence type="ECO:0000256" key="1">
    <source>
        <dbReference type="ARBA" id="ARBA00004123"/>
    </source>
</evidence>
<protein>
    <submittedName>
        <fullName evidence="7">Uncharacterized protein</fullName>
    </submittedName>
</protein>
<comment type="similarity">
    <text evidence="2">Belongs to the SNAPC3/SRD2 family.</text>
</comment>
<keyword evidence="8" id="KW-1185">Reference proteome</keyword>
<dbReference type="GO" id="GO:0001006">
    <property type="term" value="F:RNA polymerase III type 3 promoter sequence-specific DNA binding"/>
    <property type="evidence" value="ECO:0007669"/>
    <property type="project" value="TreeGrafter"/>
</dbReference>